<reference evidence="12 13" key="1">
    <citation type="journal article" date="2018" name="Nat. Ecol. Evol.">
        <title>Genomic signatures of mitonuclear coevolution across populations of Tigriopus californicus.</title>
        <authorList>
            <person name="Barreto F.S."/>
            <person name="Watson E.T."/>
            <person name="Lima T.G."/>
            <person name="Willett C.S."/>
            <person name="Edmands S."/>
            <person name="Li W."/>
            <person name="Burton R.S."/>
        </authorList>
    </citation>
    <scope>NUCLEOTIDE SEQUENCE [LARGE SCALE GENOMIC DNA]</scope>
    <source>
        <strain evidence="12 13">San Diego</strain>
    </source>
</reference>
<dbReference type="PROSITE" id="PS50035">
    <property type="entry name" value="PLD"/>
    <property type="match status" value="2"/>
</dbReference>
<dbReference type="Proteomes" id="UP000318571">
    <property type="component" value="Chromosome 10"/>
</dbReference>
<evidence type="ECO:0000256" key="9">
    <source>
        <dbReference type="ARBA" id="ARBA00023098"/>
    </source>
</evidence>
<keyword evidence="8" id="KW-0442">Lipid degradation</keyword>
<dbReference type="SMART" id="SM00239">
    <property type="entry name" value="C2"/>
    <property type="match status" value="1"/>
</dbReference>
<dbReference type="OMA" id="PNWGRGI"/>
<evidence type="ECO:0000313" key="12">
    <source>
        <dbReference type="EMBL" id="TRY64245.1"/>
    </source>
</evidence>
<dbReference type="Pfam" id="PF12357">
    <property type="entry name" value="PLD_C"/>
    <property type="match status" value="1"/>
</dbReference>
<organism evidence="12 13">
    <name type="scientific">Tigriopus californicus</name>
    <name type="common">Marine copepod</name>
    <dbReference type="NCBI Taxonomy" id="6832"/>
    <lineage>
        <taxon>Eukaryota</taxon>
        <taxon>Metazoa</taxon>
        <taxon>Ecdysozoa</taxon>
        <taxon>Arthropoda</taxon>
        <taxon>Crustacea</taxon>
        <taxon>Multicrustacea</taxon>
        <taxon>Hexanauplia</taxon>
        <taxon>Copepoda</taxon>
        <taxon>Harpacticoida</taxon>
        <taxon>Harpacticidae</taxon>
        <taxon>Tigriopus</taxon>
    </lineage>
</organism>
<dbReference type="STRING" id="6832.A0A553NFR3"/>
<dbReference type="GO" id="GO:0009395">
    <property type="term" value="P:phospholipid catabolic process"/>
    <property type="evidence" value="ECO:0007669"/>
    <property type="project" value="TreeGrafter"/>
</dbReference>
<dbReference type="InterPro" id="IPR015679">
    <property type="entry name" value="PLipase_D_fam"/>
</dbReference>
<evidence type="ECO:0000256" key="4">
    <source>
        <dbReference type="ARBA" id="ARBA00022723"/>
    </source>
</evidence>
<dbReference type="SUPFAM" id="SSF49562">
    <property type="entry name" value="C2 domain (Calcium/lipid-binding domain, CaLB)"/>
    <property type="match status" value="1"/>
</dbReference>
<dbReference type="EC" id="3.1.4.4" evidence="3"/>
<feature type="domain" description="C2" evidence="10">
    <location>
        <begin position="12"/>
        <end position="133"/>
    </location>
</feature>
<keyword evidence="5" id="KW-0677">Repeat</keyword>
<dbReference type="PANTHER" id="PTHR18896:SF60">
    <property type="entry name" value="PHOSPHOLIPASE D"/>
    <property type="match status" value="1"/>
</dbReference>
<dbReference type="GO" id="GO:0005886">
    <property type="term" value="C:plasma membrane"/>
    <property type="evidence" value="ECO:0007669"/>
    <property type="project" value="TreeGrafter"/>
</dbReference>
<keyword evidence="4" id="KW-0479">Metal-binding</keyword>
<evidence type="ECO:0000256" key="8">
    <source>
        <dbReference type="ARBA" id="ARBA00022963"/>
    </source>
</evidence>
<evidence type="ECO:0000256" key="6">
    <source>
        <dbReference type="ARBA" id="ARBA00022801"/>
    </source>
</evidence>
<dbReference type="SMART" id="SM00155">
    <property type="entry name" value="PLDc"/>
    <property type="match status" value="2"/>
</dbReference>
<dbReference type="EMBL" id="VCGU01000458">
    <property type="protein sequence ID" value="TRY64245.1"/>
    <property type="molecule type" value="Genomic_DNA"/>
</dbReference>
<gene>
    <name evidence="12" type="ORF">TCAL_06866</name>
</gene>
<dbReference type="Pfam" id="PF00614">
    <property type="entry name" value="PLDc"/>
    <property type="match status" value="1"/>
</dbReference>
<feature type="domain" description="PLD phosphodiesterase" evidence="11">
    <location>
        <begin position="635"/>
        <end position="662"/>
    </location>
</feature>
<comment type="similarity">
    <text evidence="2">Belongs to the phospholipase D family. C2-PLD subfamily.</text>
</comment>
<proteinExistence type="inferred from homology"/>
<comment type="caution">
    <text evidence="12">The sequence shown here is derived from an EMBL/GenBank/DDBJ whole genome shotgun (WGS) entry which is preliminary data.</text>
</comment>
<dbReference type="PROSITE" id="PS50004">
    <property type="entry name" value="C2"/>
    <property type="match status" value="1"/>
</dbReference>
<evidence type="ECO:0000256" key="1">
    <source>
        <dbReference type="ARBA" id="ARBA00001913"/>
    </source>
</evidence>
<evidence type="ECO:0000256" key="7">
    <source>
        <dbReference type="ARBA" id="ARBA00022837"/>
    </source>
</evidence>
<sequence length="778" mass="89164">MGNASSCCGCSRSGRDEVDESKLHFFHGRLKVHIICAEDLPDTDTTLFNIDGQDYTDAYVTGDLGLARLFKTKYIPNDLNPTWDETFDLYVCHHASSFEIRIKDKEHVGATFFAATKIPTGDLIEGRLVDGWFDLYNGDQLQGRIKMEVQYFPKEYLNERDFPLPDAYFPLREGNRFILYQDADTPQLPWFDGIECPDGSPYKATRHWVDLYNAIKNAQKFIYITGWSVYTEINLVRGDEDIDGYSNVGRLLKTKAEDGVKVLLMVWDEKLSSQSSPGLMGTHDEDTRNYFAGTAVECALMSRMKREGVLASEFVGTCYTHHQKTVICDAPLSEGSDQFRVVAFIGGIDITDGRYDSALFPLWSTINNLHLGDFYSNCVPYANKDVGPRQPWHDCHAKVEGPAAFDIMRNFEERWRRQAEEKVQSLFHFEDGEIDVEATALMPSNEGSLWNMQLFRSITTDSCIFDFDKHKCLFSKGGRLIENTIMKALVHQIRNAKNFIYLENQYFYGSAYCWYGDQDTLTDHIIPRELTQRIMEKIAVREKFKVYILIPMFPEGDPSTAAIQEILHWQHRTMEAMYRRIARALKEFEVDAHPTDYLSFYCLAKRESPDEMPEGEFTDPLPGSQLEKVRKSRRHPIYVHSKLSIFDDQYVLVGSANINQRSLGGNRDSEIAMGGYQPDHTIETQGDPRGGVHVYRLALWAAHLGEMHPDYLNPGSDECLARVRLVTRSFWDTYTAEEPQHSDIHMLPYPVQVTEEGMVEALDSPWDQFPDTCMFGLL</sequence>
<dbReference type="InterPro" id="IPR000008">
    <property type="entry name" value="C2_dom"/>
</dbReference>
<evidence type="ECO:0000256" key="3">
    <source>
        <dbReference type="ARBA" id="ARBA00012027"/>
    </source>
</evidence>
<dbReference type="AlphaFoldDB" id="A0A553NFR3"/>
<keyword evidence="13" id="KW-1185">Reference proteome</keyword>
<keyword evidence="9" id="KW-0443">Lipid metabolism</keyword>
<dbReference type="InterPro" id="IPR001736">
    <property type="entry name" value="PLipase_D/transphosphatidylase"/>
</dbReference>
<accession>A0A553NFR3</accession>
<protein>
    <recommendedName>
        <fullName evidence="3">phospholipase D</fullName>
        <ecNumber evidence="3">3.1.4.4</ecNumber>
    </recommendedName>
</protein>
<dbReference type="GO" id="GO:0004630">
    <property type="term" value="F:phospholipase D activity"/>
    <property type="evidence" value="ECO:0007669"/>
    <property type="project" value="UniProtKB-EC"/>
</dbReference>
<evidence type="ECO:0000259" key="11">
    <source>
        <dbReference type="PROSITE" id="PS50035"/>
    </source>
</evidence>
<dbReference type="Gene3D" id="2.60.40.150">
    <property type="entry name" value="C2 domain"/>
    <property type="match status" value="1"/>
</dbReference>
<name>A0A553NFR3_TIGCA</name>
<evidence type="ECO:0000313" key="13">
    <source>
        <dbReference type="Proteomes" id="UP000318571"/>
    </source>
</evidence>
<dbReference type="GO" id="GO:0046872">
    <property type="term" value="F:metal ion binding"/>
    <property type="evidence" value="ECO:0007669"/>
    <property type="project" value="UniProtKB-KW"/>
</dbReference>
<feature type="domain" description="PLD phosphodiesterase" evidence="11">
    <location>
        <begin position="317"/>
        <end position="354"/>
    </location>
</feature>
<dbReference type="PANTHER" id="PTHR18896">
    <property type="entry name" value="PHOSPHOLIPASE D"/>
    <property type="match status" value="1"/>
</dbReference>
<dbReference type="Gene3D" id="3.30.870.10">
    <property type="entry name" value="Endonuclease Chain A"/>
    <property type="match status" value="2"/>
</dbReference>
<dbReference type="SUPFAM" id="SSF56024">
    <property type="entry name" value="Phospholipase D/nuclease"/>
    <property type="match status" value="2"/>
</dbReference>
<comment type="cofactor">
    <cofactor evidence="1">
        <name>Ca(2+)</name>
        <dbReference type="ChEBI" id="CHEBI:29108"/>
    </cofactor>
</comment>
<dbReference type="InterPro" id="IPR035892">
    <property type="entry name" value="C2_domain_sf"/>
</dbReference>
<evidence type="ECO:0000256" key="5">
    <source>
        <dbReference type="ARBA" id="ARBA00022737"/>
    </source>
</evidence>
<keyword evidence="6" id="KW-0378">Hydrolase</keyword>
<dbReference type="InterPro" id="IPR024632">
    <property type="entry name" value="PLipase_D_C"/>
</dbReference>
<dbReference type="Pfam" id="PF00168">
    <property type="entry name" value="C2"/>
    <property type="match status" value="1"/>
</dbReference>
<keyword evidence="7" id="KW-0106">Calcium</keyword>
<evidence type="ECO:0000256" key="2">
    <source>
        <dbReference type="ARBA" id="ARBA00010683"/>
    </source>
</evidence>
<evidence type="ECO:0000259" key="10">
    <source>
        <dbReference type="PROSITE" id="PS50004"/>
    </source>
</evidence>